<evidence type="ECO:0000259" key="14">
    <source>
        <dbReference type="Pfam" id="PF08669"/>
    </source>
</evidence>
<evidence type="ECO:0000256" key="3">
    <source>
        <dbReference type="ARBA" id="ARBA00011690"/>
    </source>
</evidence>
<dbReference type="OrthoDB" id="10263536at2759"/>
<dbReference type="InterPro" id="IPR029043">
    <property type="entry name" value="GcvT/YgfZ_C"/>
</dbReference>
<feature type="binding site" evidence="11">
    <location>
        <position position="226"/>
    </location>
    <ligand>
        <name>substrate</name>
    </ligand>
</feature>
<dbReference type="InterPro" id="IPR006223">
    <property type="entry name" value="GcvT"/>
</dbReference>
<keyword evidence="7 12" id="KW-0809">Transit peptide</keyword>
<dbReference type="InterPro" id="IPR006222">
    <property type="entry name" value="GCVT_N"/>
</dbReference>
<reference evidence="15" key="1">
    <citation type="submission" date="2021-06" db="EMBL/GenBank/DDBJ databases">
        <authorList>
            <person name="Kallberg Y."/>
            <person name="Tangrot J."/>
            <person name="Rosling A."/>
        </authorList>
    </citation>
    <scope>NUCLEOTIDE SEQUENCE</scope>
    <source>
        <strain evidence="15">FL130A</strain>
    </source>
</reference>
<dbReference type="Gene3D" id="3.30.70.1400">
    <property type="entry name" value="Aminomethyltransferase beta-barrel domains"/>
    <property type="match status" value="1"/>
</dbReference>
<name>A0A9N8W875_9GLOM</name>
<dbReference type="FunFam" id="4.10.1250.10:FF:000002">
    <property type="entry name" value="Aminomethyltransferase"/>
    <property type="match status" value="1"/>
</dbReference>
<keyword evidence="16" id="KW-1185">Reference proteome</keyword>
<dbReference type="GO" id="GO:0008483">
    <property type="term" value="F:transaminase activity"/>
    <property type="evidence" value="ECO:0007669"/>
    <property type="project" value="UniProtKB-KW"/>
</dbReference>
<dbReference type="Gene3D" id="4.10.1250.10">
    <property type="entry name" value="Aminomethyltransferase fragment"/>
    <property type="match status" value="1"/>
</dbReference>
<evidence type="ECO:0000259" key="13">
    <source>
        <dbReference type="Pfam" id="PF01571"/>
    </source>
</evidence>
<evidence type="ECO:0000313" key="16">
    <source>
        <dbReference type="Proteomes" id="UP000789508"/>
    </source>
</evidence>
<dbReference type="NCBIfam" id="TIGR00528">
    <property type="entry name" value="gcvT"/>
    <property type="match status" value="1"/>
</dbReference>
<comment type="function">
    <text evidence="12">The glycine cleavage system catalyzes the degradation of glycine.</text>
</comment>
<evidence type="ECO:0000256" key="6">
    <source>
        <dbReference type="ARBA" id="ARBA00022679"/>
    </source>
</evidence>
<evidence type="ECO:0000256" key="12">
    <source>
        <dbReference type="RuleBase" id="RU003981"/>
    </source>
</evidence>
<dbReference type="InterPro" id="IPR027266">
    <property type="entry name" value="TrmE/GcvT-like"/>
</dbReference>
<dbReference type="EMBL" id="CAJVPS010000366">
    <property type="protein sequence ID" value="CAG8480740.1"/>
    <property type="molecule type" value="Genomic_DNA"/>
</dbReference>
<dbReference type="SUPFAM" id="SSF101790">
    <property type="entry name" value="Aminomethyltransferase beta-barrel domain"/>
    <property type="match status" value="1"/>
</dbReference>
<evidence type="ECO:0000256" key="11">
    <source>
        <dbReference type="PIRSR" id="PIRSR006487-1"/>
    </source>
</evidence>
<evidence type="ECO:0000256" key="10">
    <source>
        <dbReference type="ARBA" id="ARBA00047665"/>
    </source>
</evidence>
<gene>
    <name evidence="15" type="ORF">ALEPTO_LOCUS2475</name>
</gene>
<dbReference type="SUPFAM" id="SSF103025">
    <property type="entry name" value="Folate-binding domain"/>
    <property type="match status" value="1"/>
</dbReference>
<evidence type="ECO:0000256" key="2">
    <source>
        <dbReference type="ARBA" id="ARBA00008609"/>
    </source>
</evidence>
<evidence type="ECO:0000256" key="1">
    <source>
        <dbReference type="ARBA" id="ARBA00004173"/>
    </source>
</evidence>
<protein>
    <recommendedName>
        <fullName evidence="4 12">Aminomethyltransferase</fullName>
        <ecNumber evidence="4 12">2.1.2.10</ecNumber>
    </recommendedName>
    <alternativeName>
        <fullName evidence="9 12">Glycine cleavage system T protein</fullName>
    </alternativeName>
</protein>
<evidence type="ECO:0000256" key="7">
    <source>
        <dbReference type="ARBA" id="ARBA00022946"/>
    </source>
</evidence>
<proteinExistence type="inferred from homology"/>
<dbReference type="Gene3D" id="2.40.30.110">
    <property type="entry name" value="Aminomethyltransferase beta-barrel domains"/>
    <property type="match status" value="1"/>
</dbReference>
<evidence type="ECO:0000256" key="8">
    <source>
        <dbReference type="ARBA" id="ARBA00023128"/>
    </source>
</evidence>
<comment type="catalytic activity">
    <reaction evidence="10 12">
        <text>N(6)-[(R)-S(8)-aminomethyldihydrolipoyl]-L-lysyl-[protein] + (6S)-5,6,7,8-tetrahydrofolate = N(6)-[(R)-dihydrolipoyl]-L-lysyl-[protein] + (6R)-5,10-methylene-5,6,7,8-tetrahydrofolate + NH4(+)</text>
        <dbReference type="Rhea" id="RHEA:16945"/>
        <dbReference type="Rhea" id="RHEA-COMP:10475"/>
        <dbReference type="Rhea" id="RHEA-COMP:10492"/>
        <dbReference type="ChEBI" id="CHEBI:15636"/>
        <dbReference type="ChEBI" id="CHEBI:28938"/>
        <dbReference type="ChEBI" id="CHEBI:57453"/>
        <dbReference type="ChEBI" id="CHEBI:83100"/>
        <dbReference type="ChEBI" id="CHEBI:83143"/>
        <dbReference type="EC" id="2.1.2.10"/>
    </reaction>
</comment>
<dbReference type="FunFam" id="3.30.70.1400:FF:000001">
    <property type="entry name" value="Aminomethyltransferase"/>
    <property type="match status" value="1"/>
</dbReference>
<dbReference type="PANTHER" id="PTHR43757">
    <property type="entry name" value="AMINOMETHYLTRANSFERASE"/>
    <property type="match status" value="1"/>
</dbReference>
<evidence type="ECO:0000313" key="15">
    <source>
        <dbReference type="EMBL" id="CAG8480740.1"/>
    </source>
</evidence>
<feature type="domain" description="GCVT N-terminal" evidence="13">
    <location>
        <begin position="32"/>
        <end position="288"/>
    </location>
</feature>
<dbReference type="GO" id="GO:0005739">
    <property type="term" value="C:mitochondrion"/>
    <property type="evidence" value="ECO:0007669"/>
    <property type="project" value="UniProtKB-SubCell"/>
</dbReference>
<organism evidence="15 16">
    <name type="scientific">Ambispora leptoticha</name>
    <dbReference type="NCBI Taxonomy" id="144679"/>
    <lineage>
        <taxon>Eukaryota</taxon>
        <taxon>Fungi</taxon>
        <taxon>Fungi incertae sedis</taxon>
        <taxon>Mucoromycota</taxon>
        <taxon>Glomeromycotina</taxon>
        <taxon>Glomeromycetes</taxon>
        <taxon>Archaeosporales</taxon>
        <taxon>Ambisporaceae</taxon>
        <taxon>Ambispora</taxon>
    </lineage>
</organism>
<dbReference type="PIRSF" id="PIRSF006487">
    <property type="entry name" value="GcvT"/>
    <property type="match status" value="1"/>
</dbReference>
<dbReference type="GO" id="GO:0005960">
    <property type="term" value="C:glycine cleavage complex"/>
    <property type="evidence" value="ECO:0007669"/>
    <property type="project" value="InterPro"/>
</dbReference>
<comment type="subunit">
    <text evidence="3 12">The glycine cleavage system is composed of four proteins: P, T, L and H.</text>
</comment>
<dbReference type="PANTHER" id="PTHR43757:SF2">
    <property type="entry name" value="AMINOMETHYLTRANSFERASE, MITOCHONDRIAL"/>
    <property type="match status" value="1"/>
</dbReference>
<dbReference type="Proteomes" id="UP000789508">
    <property type="component" value="Unassembled WGS sequence"/>
</dbReference>
<dbReference type="GO" id="GO:0006546">
    <property type="term" value="P:glycine catabolic process"/>
    <property type="evidence" value="ECO:0007669"/>
    <property type="project" value="InterPro"/>
</dbReference>
<evidence type="ECO:0000256" key="4">
    <source>
        <dbReference type="ARBA" id="ARBA00012616"/>
    </source>
</evidence>
<keyword evidence="8 12" id="KW-0496">Mitochondrion</keyword>
<evidence type="ECO:0000256" key="9">
    <source>
        <dbReference type="ARBA" id="ARBA00031395"/>
    </source>
</evidence>
<dbReference type="InterPro" id="IPR013977">
    <property type="entry name" value="GcvT_C"/>
</dbReference>
<feature type="non-terminal residue" evidence="15">
    <location>
        <position position="1"/>
    </location>
</feature>
<dbReference type="InterPro" id="IPR028896">
    <property type="entry name" value="GcvT/YgfZ/DmdA"/>
</dbReference>
<dbReference type="AlphaFoldDB" id="A0A9N8W875"/>
<accession>A0A9N8W875</accession>
<dbReference type="FunFam" id="2.40.30.110:FF:000002">
    <property type="entry name" value="Aminomethyltransferase"/>
    <property type="match status" value="1"/>
</dbReference>
<comment type="similarity">
    <text evidence="2 12">Belongs to the GcvT family.</text>
</comment>
<dbReference type="GO" id="GO:0004047">
    <property type="term" value="F:aminomethyltransferase activity"/>
    <property type="evidence" value="ECO:0007669"/>
    <property type="project" value="UniProtKB-EC"/>
</dbReference>
<dbReference type="Gene3D" id="3.30.1360.120">
    <property type="entry name" value="Probable tRNA modification gtpase trme, domain 1"/>
    <property type="match status" value="1"/>
</dbReference>
<dbReference type="NCBIfam" id="NF001567">
    <property type="entry name" value="PRK00389.1"/>
    <property type="match status" value="1"/>
</dbReference>
<evidence type="ECO:0000256" key="5">
    <source>
        <dbReference type="ARBA" id="ARBA00022576"/>
    </source>
</evidence>
<dbReference type="EC" id="2.1.2.10" evidence="4 12"/>
<comment type="subcellular location">
    <subcellularLocation>
        <location evidence="1 12">Mitochondrion</location>
    </subcellularLocation>
</comment>
<feature type="domain" description="Aminomethyltransferase C-terminal" evidence="14">
    <location>
        <begin position="312"/>
        <end position="389"/>
    </location>
</feature>
<keyword evidence="5 12" id="KW-0032">Aminotransferase</keyword>
<keyword evidence="6 12" id="KW-0808">Transferase</keyword>
<dbReference type="Pfam" id="PF08669">
    <property type="entry name" value="GCV_T_C"/>
    <property type="match status" value="1"/>
</dbReference>
<comment type="caution">
    <text evidence="15">The sequence shown here is derived from an EMBL/GenBank/DDBJ whole genome shotgun (WGS) entry which is preliminary data.</text>
</comment>
<sequence length="395" mass="43776">RVTITTQKYKPIINIAKRTYAAEAENLKKTPLYDFHIKYGGKMVPFAGYSMPLQYDKLGLLGSHLHTRKHVSLFDVSHMLQTRLIGKDKIKFLEKLVVADLEILPIGNSTLSVFTNENGGIIDDTVICKHDDHLYIVSNAACADKDLAHIQKHLSEFQKTGGEAELKIIDDHALLALQGPKAAPALERLTGQNLNDFKFMTGRFMSINGVDCHITRSGYTGEDGFEISIPASEATRLAELILDDPFVELAGLGPRDSLRLEAGLCLYGHDLDETTTPIEAGLSWTIGKRRKEEGGFLGADVILKQIHDGPKRRRVGMIVEGAPARENAEITTQKGEMIGKVTSGVPSPTLKENIAMGYVQAGHHKLGTILWVKVRKRIQKAHVTRMPFVPTKYYK</sequence>
<dbReference type="Pfam" id="PF01571">
    <property type="entry name" value="GCV_T"/>
    <property type="match status" value="1"/>
</dbReference>